<proteinExistence type="predicted"/>
<sequence length="125" mass="13544">MKSTPFQRHSFTPLIIVNRPVNHTRQAFKKGNARVRLSPDGVLSAPHVTPVISVEDKRARYPGSAFRGQTIYGDVCPEEPDKRASHQDKASIHRARAHLPSVSSPSAPPGSGGRGYCFSPCQGDG</sequence>
<protein>
    <submittedName>
        <fullName evidence="1">Uncharacterized protein</fullName>
    </submittedName>
</protein>
<comment type="caution">
    <text evidence="1">The sequence shown here is derived from an EMBL/GenBank/DDBJ whole genome shotgun (WGS) entry which is preliminary data.</text>
</comment>
<gene>
    <name evidence="1" type="ORF">DPEC_G00137720</name>
</gene>
<dbReference type="EMBL" id="CM055738">
    <property type="protein sequence ID" value="KAJ8004577.1"/>
    <property type="molecule type" value="Genomic_DNA"/>
</dbReference>
<keyword evidence="2" id="KW-1185">Reference proteome</keyword>
<evidence type="ECO:0000313" key="1">
    <source>
        <dbReference type="EMBL" id="KAJ8004577.1"/>
    </source>
</evidence>
<organism evidence="1 2">
    <name type="scientific">Dallia pectoralis</name>
    <name type="common">Alaska blackfish</name>
    <dbReference type="NCBI Taxonomy" id="75939"/>
    <lineage>
        <taxon>Eukaryota</taxon>
        <taxon>Metazoa</taxon>
        <taxon>Chordata</taxon>
        <taxon>Craniata</taxon>
        <taxon>Vertebrata</taxon>
        <taxon>Euteleostomi</taxon>
        <taxon>Actinopterygii</taxon>
        <taxon>Neopterygii</taxon>
        <taxon>Teleostei</taxon>
        <taxon>Protacanthopterygii</taxon>
        <taxon>Esociformes</taxon>
        <taxon>Umbridae</taxon>
        <taxon>Dallia</taxon>
    </lineage>
</organism>
<reference evidence="1" key="1">
    <citation type="submission" date="2021-05" db="EMBL/GenBank/DDBJ databases">
        <authorList>
            <person name="Pan Q."/>
            <person name="Jouanno E."/>
            <person name="Zahm M."/>
            <person name="Klopp C."/>
            <person name="Cabau C."/>
            <person name="Louis A."/>
            <person name="Berthelot C."/>
            <person name="Parey E."/>
            <person name="Roest Crollius H."/>
            <person name="Montfort J."/>
            <person name="Robinson-Rechavi M."/>
            <person name="Bouchez O."/>
            <person name="Lampietro C."/>
            <person name="Lopez Roques C."/>
            <person name="Donnadieu C."/>
            <person name="Postlethwait J."/>
            <person name="Bobe J."/>
            <person name="Dillon D."/>
            <person name="Chandos A."/>
            <person name="von Hippel F."/>
            <person name="Guiguen Y."/>
        </authorList>
    </citation>
    <scope>NUCLEOTIDE SEQUENCE</scope>
    <source>
        <strain evidence="1">YG-Jan2019</strain>
    </source>
</reference>
<dbReference type="Proteomes" id="UP001157502">
    <property type="component" value="Chromosome 11"/>
</dbReference>
<evidence type="ECO:0000313" key="2">
    <source>
        <dbReference type="Proteomes" id="UP001157502"/>
    </source>
</evidence>
<name>A0ACC2GLS8_DALPE</name>
<accession>A0ACC2GLS8</accession>